<keyword evidence="2" id="KW-1185">Reference proteome</keyword>
<evidence type="ECO:0000313" key="2">
    <source>
        <dbReference type="Proteomes" id="UP001566132"/>
    </source>
</evidence>
<name>A0ABD1E755_HYPHA</name>
<sequence length="134" mass="15528">MDHDSTTKKFGVNLAHLQTLWEFQRCLKNEKHQAVSKMYLITIQDEIIVFKLENNENWEGCEFKLNSRRIKNYIKIGNLLTLLFRSPHIIFGNELKFDFDGDDEVEELFLIIAAPHANTDSDAPSLTPSDQDNS</sequence>
<reference evidence="1 2" key="1">
    <citation type="submission" date="2024-05" db="EMBL/GenBank/DDBJ databases">
        <title>Genetic variation in Jamaican populations of the coffee berry borer (Hypothenemus hampei).</title>
        <authorList>
            <person name="Errbii M."/>
            <person name="Myrie A."/>
        </authorList>
    </citation>
    <scope>NUCLEOTIDE SEQUENCE [LARGE SCALE GENOMIC DNA]</scope>
    <source>
        <strain evidence="1">JA-Hopewell-2020-01-JO</strain>
        <tissue evidence="1">Whole body</tissue>
    </source>
</reference>
<dbReference type="AlphaFoldDB" id="A0ABD1E755"/>
<comment type="caution">
    <text evidence="1">The sequence shown here is derived from an EMBL/GenBank/DDBJ whole genome shotgun (WGS) entry which is preliminary data.</text>
</comment>
<evidence type="ECO:0000313" key="1">
    <source>
        <dbReference type="EMBL" id="KAL1490507.1"/>
    </source>
</evidence>
<organism evidence="1 2">
    <name type="scientific">Hypothenemus hampei</name>
    <name type="common">Coffee berry borer</name>
    <dbReference type="NCBI Taxonomy" id="57062"/>
    <lineage>
        <taxon>Eukaryota</taxon>
        <taxon>Metazoa</taxon>
        <taxon>Ecdysozoa</taxon>
        <taxon>Arthropoda</taxon>
        <taxon>Hexapoda</taxon>
        <taxon>Insecta</taxon>
        <taxon>Pterygota</taxon>
        <taxon>Neoptera</taxon>
        <taxon>Endopterygota</taxon>
        <taxon>Coleoptera</taxon>
        <taxon>Polyphaga</taxon>
        <taxon>Cucujiformia</taxon>
        <taxon>Curculionidae</taxon>
        <taxon>Scolytinae</taxon>
        <taxon>Hypothenemus</taxon>
    </lineage>
</organism>
<proteinExistence type="predicted"/>
<gene>
    <name evidence="1" type="ORF">ABEB36_013189</name>
</gene>
<dbReference type="EMBL" id="JBDJPC010000010">
    <property type="protein sequence ID" value="KAL1490507.1"/>
    <property type="molecule type" value="Genomic_DNA"/>
</dbReference>
<accession>A0ABD1E755</accession>
<dbReference type="Proteomes" id="UP001566132">
    <property type="component" value="Unassembled WGS sequence"/>
</dbReference>
<protein>
    <submittedName>
        <fullName evidence="1">Uncharacterized protein</fullName>
    </submittedName>
</protein>